<evidence type="ECO:0000259" key="2">
    <source>
        <dbReference type="Pfam" id="PF19190"/>
    </source>
</evidence>
<dbReference type="Pfam" id="PF13004">
    <property type="entry name" value="BACON"/>
    <property type="match status" value="2"/>
</dbReference>
<feature type="domain" description="BACON" evidence="1">
    <location>
        <begin position="150"/>
        <end position="204"/>
    </location>
</feature>
<keyword evidence="4" id="KW-1185">Reference proteome</keyword>
<feature type="domain" description="BACON" evidence="2">
    <location>
        <begin position="32"/>
        <end position="112"/>
    </location>
</feature>
<reference evidence="3 4" key="1">
    <citation type="submission" date="2020-08" db="EMBL/GenBank/DDBJ databases">
        <title>Genome public.</title>
        <authorList>
            <person name="Liu C."/>
            <person name="Sun Q."/>
        </authorList>
    </citation>
    <scope>NUCLEOTIDE SEQUENCE [LARGE SCALE GENOMIC DNA]</scope>
    <source>
        <strain evidence="3 4">NSJ-56</strain>
    </source>
</reference>
<accession>A0ABR7D074</accession>
<dbReference type="RefSeq" id="WP_186975894.1">
    <property type="nucleotide sequence ID" value="NZ_JACOOH010000004.1"/>
</dbReference>
<sequence length="480" mass="53217">MKKNLMLMLVLSIWGMLCSCSDSDKEPSEVPLTVSPSKVEFSAQGGSRELAVVTTAEAWMASSDAEWCKIEQAGEKLKLTVDPHNEVELRTAKVTVKAEYAIDQIVEVRQSAAAAATLELSADVLEFKAKTEETKTITIETNQADVKVNTEGMASWCHVTLAEDKTSLSVTLDLNSDVARETTFKVIAGTESNNADAEVTVKQADGSIKIELSSTEIELNSLGYREIVIANIDVKQLQLTSDADWCKVEATDNGIAISATTNFGQDERNAVVTVSDGKETSVEVKVLQTGEELKMGSIFYYKGKEVGIVIRNENNQVDVWALEEKAGLVWSTETKTIGNYLESAEAIFKKIKQQENWKEKYPVFAYCAEMDEKTGMEGWYIPEADVSGSKPNCLNLVLKTNLSVFNKVLGDLGLEQYDRDNQKIYAKYWTCSEVPGGMSVYAWQYTPYNFYAETVKTSAASGRTSNFTEMITRCVWSYKY</sequence>
<dbReference type="Pfam" id="PF19190">
    <property type="entry name" value="BACON_2"/>
    <property type="match status" value="1"/>
</dbReference>
<evidence type="ECO:0000313" key="3">
    <source>
        <dbReference type="EMBL" id="MBC5621338.1"/>
    </source>
</evidence>
<dbReference type="PROSITE" id="PS51257">
    <property type="entry name" value="PROKAR_LIPOPROTEIN"/>
    <property type="match status" value="1"/>
</dbReference>
<name>A0ABR7D074_9BACT</name>
<dbReference type="InterPro" id="IPR013783">
    <property type="entry name" value="Ig-like_fold"/>
</dbReference>
<organism evidence="3 4">
    <name type="scientific">Butyricimonas hominis</name>
    <dbReference type="NCBI Taxonomy" id="2763032"/>
    <lineage>
        <taxon>Bacteria</taxon>
        <taxon>Pseudomonadati</taxon>
        <taxon>Bacteroidota</taxon>
        <taxon>Bacteroidia</taxon>
        <taxon>Bacteroidales</taxon>
        <taxon>Odoribacteraceae</taxon>
        <taxon>Butyricimonas</taxon>
    </lineage>
</organism>
<dbReference type="Gene3D" id="2.60.40.10">
    <property type="entry name" value="Immunoglobulins"/>
    <property type="match status" value="3"/>
</dbReference>
<proteinExistence type="predicted"/>
<comment type="caution">
    <text evidence="3">The sequence shown here is derived from an EMBL/GenBank/DDBJ whole genome shotgun (WGS) entry which is preliminary data.</text>
</comment>
<protein>
    <submittedName>
        <fullName evidence="3">BACON domain-containing protein</fullName>
    </submittedName>
</protein>
<feature type="domain" description="BACON" evidence="1">
    <location>
        <begin position="240"/>
        <end position="288"/>
    </location>
</feature>
<dbReference type="CDD" id="cd14948">
    <property type="entry name" value="BACON"/>
    <property type="match status" value="1"/>
</dbReference>
<evidence type="ECO:0000259" key="1">
    <source>
        <dbReference type="Pfam" id="PF13004"/>
    </source>
</evidence>
<dbReference type="EMBL" id="JACOOH010000004">
    <property type="protein sequence ID" value="MBC5621338.1"/>
    <property type="molecule type" value="Genomic_DNA"/>
</dbReference>
<evidence type="ECO:0000313" key="4">
    <source>
        <dbReference type="Proteomes" id="UP000646484"/>
    </source>
</evidence>
<dbReference type="Proteomes" id="UP000646484">
    <property type="component" value="Unassembled WGS sequence"/>
</dbReference>
<gene>
    <name evidence="3" type="ORF">H8S64_09530</name>
</gene>
<dbReference type="InterPro" id="IPR024361">
    <property type="entry name" value="BACON"/>
</dbReference>